<reference evidence="2" key="1">
    <citation type="journal article" date="2019" name="Int. J. Syst. Evol. Microbiol.">
        <title>The Global Catalogue of Microorganisms (GCM) 10K type strain sequencing project: providing services to taxonomists for standard genome sequencing and annotation.</title>
        <authorList>
            <consortium name="The Broad Institute Genomics Platform"/>
            <consortium name="The Broad Institute Genome Sequencing Center for Infectious Disease"/>
            <person name="Wu L."/>
            <person name="Ma J."/>
        </authorList>
    </citation>
    <scope>NUCLEOTIDE SEQUENCE [LARGE SCALE GENOMIC DNA]</scope>
    <source>
        <strain evidence="2">JCM 18303</strain>
    </source>
</reference>
<dbReference type="RefSeq" id="WP_185059077.1">
    <property type="nucleotide sequence ID" value="NZ_BAABJP010000015.1"/>
</dbReference>
<sequence>MTRPQAPDEWSNWLPAAVREVEAFLAEAGWDQPPQLFALVPTAELVRREPGLAERLPSVEGLTPIAQEPLGDQVDLAETLAGICWPDEVAGCALAQEIMVLPPDAEAELDSAVAASDGADAVGVARRVAGAHPDRRDARLVVGVLRGGEHRCLLRLRGAPDGADPLEELVEHPDLAPNLVAALLTTLTD</sequence>
<evidence type="ECO:0000313" key="1">
    <source>
        <dbReference type="EMBL" id="GAA5158537.1"/>
    </source>
</evidence>
<dbReference type="EMBL" id="BAABJP010000015">
    <property type="protein sequence ID" value="GAA5158537.1"/>
    <property type="molecule type" value="Genomic_DNA"/>
</dbReference>
<dbReference type="Proteomes" id="UP001428817">
    <property type="component" value="Unassembled WGS sequence"/>
</dbReference>
<name>A0ABP9Q8F2_9PSEU</name>
<dbReference type="InterPro" id="IPR047681">
    <property type="entry name" value="PPA1309-like"/>
</dbReference>
<protein>
    <submittedName>
        <fullName evidence="1">PPA1309 family protein</fullName>
    </submittedName>
</protein>
<organism evidence="1 2">
    <name type="scientific">Pseudonocardia eucalypti</name>
    <dbReference type="NCBI Taxonomy" id="648755"/>
    <lineage>
        <taxon>Bacteria</taxon>
        <taxon>Bacillati</taxon>
        <taxon>Actinomycetota</taxon>
        <taxon>Actinomycetes</taxon>
        <taxon>Pseudonocardiales</taxon>
        <taxon>Pseudonocardiaceae</taxon>
        <taxon>Pseudonocardia</taxon>
    </lineage>
</organism>
<proteinExistence type="predicted"/>
<comment type="caution">
    <text evidence="1">The sequence shown here is derived from an EMBL/GenBank/DDBJ whole genome shotgun (WGS) entry which is preliminary data.</text>
</comment>
<dbReference type="NCBIfam" id="NF040618">
    <property type="entry name" value="PPA1309_fam"/>
    <property type="match status" value="1"/>
</dbReference>
<gene>
    <name evidence="1" type="ORF">GCM10023321_38470</name>
</gene>
<keyword evidence="2" id="KW-1185">Reference proteome</keyword>
<accession>A0ABP9Q8F2</accession>
<evidence type="ECO:0000313" key="2">
    <source>
        <dbReference type="Proteomes" id="UP001428817"/>
    </source>
</evidence>